<keyword evidence="5" id="KW-1185">Reference proteome</keyword>
<dbReference type="PRINTS" id="PR00040">
    <property type="entry name" value="HTHMERR"/>
</dbReference>
<dbReference type="GO" id="GO:0003700">
    <property type="term" value="F:DNA-binding transcription factor activity"/>
    <property type="evidence" value="ECO:0007669"/>
    <property type="project" value="InterPro"/>
</dbReference>
<gene>
    <name evidence="4" type="ORF">ISG29_06355</name>
</gene>
<name>A0A930UX52_9ACTN</name>
<dbReference type="PANTHER" id="PTHR30204">
    <property type="entry name" value="REDOX-CYCLING DRUG-SENSING TRANSCRIPTIONAL ACTIVATOR SOXR"/>
    <property type="match status" value="1"/>
</dbReference>
<dbReference type="SUPFAM" id="SSF46955">
    <property type="entry name" value="Putative DNA-binding domain"/>
    <property type="match status" value="1"/>
</dbReference>
<proteinExistence type="predicted"/>
<evidence type="ECO:0000313" key="4">
    <source>
        <dbReference type="EMBL" id="MBF4161307.1"/>
    </source>
</evidence>
<accession>A0A930UX52</accession>
<dbReference type="Proteomes" id="UP000656804">
    <property type="component" value="Unassembled WGS sequence"/>
</dbReference>
<reference evidence="4" key="1">
    <citation type="submission" date="2020-11" db="EMBL/GenBank/DDBJ databases">
        <title>Nocardioides sp. CBS4Y-1, whole genome shotgun sequence.</title>
        <authorList>
            <person name="Tuo L."/>
        </authorList>
    </citation>
    <scope>NUCLEOTIDE SEQUENCE</scope>
    <source>
        <strain evidence="4">CBS4Y-1</strain>
    </source>
</reference>
<dbReference type="InterPro" id="IPR000551">
    <property type="entry name" value="MerR-type_HTH_dom"/>
</dbReference>
<feature type="domain" description="HTH merR-type" evidence="3">
    <location>
        <begin position="14"/>
        <end position="82"/>
    </location>
</feature>
<dbReference type="PROSITE" id="PS00552">
    <property type="entry name" value="HTH_MERR_1"/>
    <property type="match status" value="1"/>
</dbReference>
<dbReference type="NCBIfam" id="NF047375">
    <property type="entry name" value="HeatShock_HspR"/>
    <property type="match status" value="1"/>
</dbReference>
<dbReference type="PANTHER" id="PTHR30204:SF58">
    <property type="entry name" value="HTH-TYPE TRANSCRIPTIONAL REGULATOR YFMP"/>
    <property type="match status" value="1"/>
</dbReference>
<feature type="region of interest" description="Disordered" evidence="2">
    <location>
        <begin position="112"/>
        <end position="145"/>
    </location>
</feature>
<dbReference type="SMART" id="SM00422">
    <property type="entry name" value="HTH_MERR"/>
    <property type="match status" value="1"/>
</dbReference>
<protein>
    <submittedName>
        <fullName evidence="4">MerR family transcriptional regulator</fullName>
    </submittedName>
</protein>
<comment type="caution">
    <text evidence="4">The sequence shown here is derived from an EMBL/GenBank/DDBJ whole genome shotgun (WGS) entry which is preliminary data.</text>
</comment>
<dbReference type="EMBL" id="JADIVZ010000002">
    <property type="protein sequence ID" value="MBF4161307.1"/>
    <property type="molecule type" value="Genomic_DNA"/>
</dbReference>
<dbReference type="InterPro" id="IPR047057">
    <property type="entry name" value="MerR_fam"/>
</dbReference>
<evidence type="ECO:0000256" key="2">
    <source>
        <dbReference type="SAM" id="MobiDB-lite"/>
    </source>
</evidence>
<evidence type="ECO:0000313" key="5">
    <source>
        <dbReference type="Proteomes" id="UP000656804"/>
    </source>
</evidence>
<dbReference type="Pfam" id="PF13411">
    <property type="entry name" value="MerR_1"/>
    <property type="match status" value="1"/>
</dbReference>
<evidence type="ECO:0000256" key="1">
    <source>
        <dbReference type="ARBA" id="ARBA00023125"/>
    </source>
</evidence>
<sequence length="145" mass="15474">MGSPFGESNPDAAVFVISVAAELTGLHPQTLRTYERMGLITPGRTGGGGRRYSHNDVERLREIADLTASGIGIEGVRRILELENRVAALSARNAELVAELDAVRDALRQAAAQRRAAAPGAPANKLPVLRAPDPGSSVVVWRRSR</sequence>
<dbReference type="PROSITE" id="PS50937">
    <property type="entry name" value="HTH_MERR_2"/>
    <property type="match status" value="1"/>
</dbReference>
<evidence type="ECO:0000259" key="3">
    <source>
        <dbReference type="PROSITE" id="PS50937"/>
    </source>
</evidence>
<dbReference type="InterPro" id="IPR009061">
    <property type="entry name" value="DNA-bd_dom_put_sf"/>
</dbReference>
<keyword evidence="1" id="KW-0238">DNA-binding</keyword>
<dbReference type="AlphaFoldDB" id="A0A930UX52"/>
<dbReference type="GO" id="GO:0003677">
    <property type="term" value="F:DNA binding"/>
    <property type="evidence" value="ECO:0007669"/>
    <property type="project" value="UniProtKB-KW"/>
</dbReference>
<dbReference type="Gene3D" id="1.10.1660.10">
    <property type="match status" value="1"/>
</dbReference>
<feature type="compositionally biased region" description="Low complexity" evidence="2">
    <location>
        <begin position="112"/>
        <end position="123"/>
    </location>
</feature>
<organism evidence="4 5">
    <name type="scientific">Nocardioides acrostichi</name>
    <dbReference type="NCBI Taxonomy" id="2784339"/>
    <lineage>
        <taxon>Bacteria</taxon>
        <taxon>Bacillati</taxon>
        <taxon>Actinomycetota</taxon>
        <taxon>Actinomycetes</taxon>
        <taxon>Propionibacteriales</taxon>
        <taxon>Nocardioidaceae</taxon>
        <taxon>Nocardioides</taxon>
    </lineage>
</organism>